<dbReference type="PANTHER" id="PTHR21261">
    <property type="entry name" value="BEAT PROTEIN"/>
    <property type="match status" value="1"/>
</dbReference>
<dbReference type="PANTHER" id="PTHR21261:SF15">
    <property type="entry name" value="BEATEN PATH IIIA, ISOFORM D-RELATED"/>
    <property type="match status" value="1"/>
</dbReference>
<feature type="signal peptide" evidence="1">
    <location>
        <begin position="1"/>
        <end position="17"/>
    </location>
</feature>
<feature type="chain" id="PRO_5040155665" evidence="1">
    <location>
        <begin position="18"/>
        <end position="153"/>
    </location>
</feature>
<name>A0A9P0VPE1_ACAOB</name>
<accession>A0A9P0VPE1</accession>
<evidence type="ECO:0000313" key="2">
    <source>
        <dbReference type="EMBL" id="CAH2016440.1"/>
    </source>
</evidence>
<keyword evidence="3" id="KW-1185">Reference proteome</keyword>
<evidence type="ECO:0000256" key="1">
    <source>
        <dbReference type="SAM" id="SignalP"/>
    </source>
</evidence>
<dbReference type="AlphaFoldDB" id="A0A9P0VPE1"/>
<sequence>MGPFVMLQLLYCSLVHSARLATSSAGNSGLKWVRVSVPQYRIPGESATCYCDYDLGNDTLYAVKWYKEHEEFYRFVPKARPQKTWYKVEGVHVDIQTRQLSILGSHLNQKYKQSIIGTFLAVNLFFTSLLVLKLSRYLCDCNDFKRSDVVNFI</sequence>
<gene>
    <name evidence="2" type="ORF">ACAOBT_LOCUS35361</name>
</gene>
<reference evidence="2" key="1">
    <citation type="submission" date="2022-03" db="EMBL/GenBank/DDBJ databases">
        <authorList>
            <person name="Sayadi A."/>
        </authorList>
    </citation>
    <scope>NUCLEOTIDE SEQUENCE</scope>
</reference>
<protein>
    <submittedName>
        <fullName evidence="2">Uncharacterized protein</fullName>
    </submittedName>
</protein>
<organism evidence="2 3">
    <name type="scientific">Acanthoscelides obtectus</name>
    <name type="common">Bean weevil</name>
    <name type="synonym">Bruchus obtectus</name>
    <dbReference type="NCBI Taxonomy" id="200917"/>
    <lineage>
        <taxon>Eukaryota</taxon>
        <taxon>Metazoa</taxon>
        <taxon>Ecdysozoa</taxon>
        <taxon>Arthropoda</taxon>
        <taxon>Hexapoda</taxon>
        <taxon>Insecta</taxon>
        <taxon>Pterygota</taxon>
        <taxon>Neoptera</taxon>
        <taxon>Endopterygota</taxon>
        <taxon>Coleoptera</taxon>
        <taxon>Polyphaga</taxon>
        <taxon>Cucujiformia</taxon>
        <taxon>Chrysomeloidea</taxon>
        <taxon>Chrysomelidae</taxon>
        <taxon>Bruchinae</taxon>
        <taxon>Bruchini</taxon>
        <taxon>Acanthoscelides</taxon>
    </lineage>
</organism>
<proteinExistence type="predicted"/>
<dbReference type="EMBL" id="CAKOFQ010008898">
    <property type="protein sequence ID" value="CAH2016440.1"/>
    <property type="molecule type" value="Genomic_DNA"/>
</dbReference>
<dbReference type="Proteomes" id="UP001152888">
    <property type="component" value="Unassembled WGS sequence"/>
</dbReference>
<evidence type="ECO:0000313" key="3">
    <source>
        <dbReference type="Proteomes" id="UP001152888"/>
    </source>
</evidence>
<dbReference type="OrthoDB" id="6415662at2759"/>
<comment type="caution">
    <text evidence="2">The sequence shown here is derived from an EMBL/GenBank/DDBJ whole genome shotgun (WGS) entry which is preliminary data.</text>
</comment>
<keyword evidence="1" id="KW-0732">Signal</keyword>